<dbReference type="Proteomes" id="UP000504617">
    <property type="component" value="Unplaced"/>
</dbReference>
<dbReference type="RefSeq" id="XP_013918018.1">
    <property type="nucleotide sequence ID" value="XM_014062543.1"/>
</dbReference>
<dbReference type="InterPro" id="IPR044822">
    <property type="entry name" value="Myb_DNA-bind_4"/>
</dbReference>
<dbReference type="RefSeq" id="XP_013918017.1">
    <property type="nucleotide sequence ID" value="XM_014062542.1"/>
</dbReference>
<evidence type="ECO:0000313" key="3">
    <source>
        <dbReference type="Proteomes" id="UP000504617"/>
    </source>
</evidence>
<evidence type="ECO:0000256" key="1">
    <source>
        <dbReference type="SAM" id="MobiDB-lite"/>
    </source>
</evidence>
<feature type="compositionally biased region" description="Basic and acidic residues" evidence="1">
    <location>
        <begin position="391"/>
        <end position="405"/>
    </location>
</feature>
<feature type="compositionally biased region" description="Polar residues" evidence="1">
    <location>
        <begin position="157"/>
        <end position="181"/>
    </location>
</feature>
<sequence>MFLRSKVNFVERVQRPLPKEAMQDSYQNVMALGRTPLLPNYPAVAKDTQESQRQRAKFWSKEEIGLFVDLWISPEVQNELQNTYHNEVVFNWLSNEMGLRGFNRSARQCREKMNALKKKFKEVTTHNKCPGAGEVRTMPFYDKLATILLSRRDAKHSSNSGDKGQWSRQASSPAPGTSGQASLLARQSLISPPGLRSSGTASQSKSHLQQPPHKQPRLLQAGTVSPTHCHRPLLQPNRSLAMQKHRGHSSPWPTANQLAVVTPKIEEQSPEGENPPNSMCSVLQGSHLPMEVRVIDENGITVTSSMCEDVKQEQDEDDTAHDPELEFDGKFEREIVDDSDPPEATGTRLDPDVLSDYSEEPYDETEGVDDLPVDLLQCFGDRFSSFGGVEESNHEQERPKHEHPLSRALSTAESLIQEQEGEVLENSDIICAPLGNLGRKDLNASFEGVVGPPIDRVPPARGLGDDAPLTSAQRTARFRNKRKIERVQLAKELINATRETGENIREALYELDSKESQRRVDDRKVAVWCAKHIAKSIRVSSQTMAAAMRDSDAAFQRCMESYTVALERQTTLLENIADSLNARVSAPQPSLPTSTPADRTRDTSVCASPVPAPSPPIPMESEKTPPSLRSQPGNEEVSPGGADSNSSSR</sequence>
<keyword evidence="3" id="KW-1185">Reference proteome</keyword>
<feature type="region of interest" description="Disordered" evidence="1">
    <location>
        <begin position="584"/>
        <end position="649"/>
    </location>
</feature>
<gene>
    <name evidence="4 5" type="primary">LOC106545860</name>
</gene>
<feature type="region of interest" description="Disordered" evidence="1">
    <location>
        <begin position="387"/>
        <end position="407"/>
    </location>
</feature>
<dbReference type="PANTHER" id="PTHR47595">
    <property type="entry name" value="HEAT SHOCK 70 KDA PROTEIN 14"/>
    <property type="match status" value="1"/>
</dbReference>
<dbReference type="KEGG" id="tsr:106545860"/>
<feature type="region of interest" description="Disordered" evidence="1">
    <location>
        <begin position="152"/>
        <end position="216"/>
    </location>
</feature>
<feature type="region of interest" description="Disordered" evidence="1">
    <location>
        <begin position="309"/>
        <end position="368"/>
    </location>
</feature>
<feature type="compositionally biased region" description="Basic and acidic residues" evidence="1">
    <location>
        <begin position="320"/>
        <end position="336"/>
    </location>
</feature>
<dbReference type="Gene3D" id="1.10.10.60">
    <property type="entry name" value="Homeodomain-like"/>
    <property type="match status" value="1"/>
</dbReference>
<dbReference type="Pfam" id="PF13837">
    <property type="entry name" value="Myb_DNA-bind_4"/>
    <property type="match status" value="1"/>
</dbReference>
<proteinExistence type="predicted"/>
<feature type="compositionally biased region" description="Polar residues" evidence="1">
    <location>
        <begin position="197"/>
        <end position="209"/>
    </location>
</feature>
<feature type="domain" description="Myb/SANT-like DNA-binding" evidence="2">
    <location>
        <begin position="58"/>
        <end position="146"/>
    </location>
</feature>
<name>A0A6I9Y3L8_9SAUR</name>
<reference evidence="4 5" key="1">
    <citation type="submission" date="2025-04" db="UniProtKB">
        <authorList>
            <consortium name="RefSeq"/>
        </authorList>
    </citation>
    <scope>IDENTIFICATION</scope>
    <source>
        <tissue evidence="4 5">Skeletal muscle</tissue>
    </source>
</reference>
<protein>
    <submittedName>
        <fullName evidence="4 5">Uncharacterized protein LOC106545860</fullName>
    </submittedName>
</protein>
<dbReference type="PANTHER" id="PTHR47595:SF1">
    <property type="entry name" value="MYB_SANT-LIKE DNA-BINDING DOMAIN-CONTAINING PROTEIN"/>
    <property type="match status" value="1"/>
</dbReference>
<evidence type="ECO:0000313" key="5">
    <source>
        <dbReference type="RefSeq" id="XP_013918018.1"/>
    </source>
</evidence>
<dbReference type="AlphaFoldDB" id="A0A6I9Y3L8"/>
<organism evidence="3 5">
    <name type="scientific">Thamnophis sirtalis</name>
    <dbReference type="NCBI Taxonomy" id="35019"/>
    <lineage>
        <taxon>Eukaryota</taxon>
        <taxon>Metazoa</taxon>
        <taxon>Chordata</taxon>
        <taxon>Craniata</taxon>
        <taxon>Vertebrata</taxon>
        <taxon>Euteleostomi</taxon>
        <taxon>Lepidosauria</taxon>
        <taxon>Squamata</taxon>
        <taxon>Bifurcata</taxon>
        <taxon>Unidentata</taxon>
        <taxon>Episquamata</taxon>
        <taxon>Toxicofera</taxon>
        <taxon>Serpentes</taxon>
        <taxon>Colubroidea</taxon>
        <taxon>Colubridae</taxon>
        <taxon>Natricinae</taxon>
        <taxon>Thamnophis</taxon>
    </lineage>
</organism>
<evidence type="ECO:0000259" key="2">
    <source>
        <dbReference type="Pfam" id="PF13837"/>
    </source>
</evidence>
<dbReference type="GeneID" id="106545860"/>
<accession>A0A6I9Y3L8</accession>
<dbReference type="OrthoDB" id="691673at2759"/>
<feature type="compositionally biased region" description="Acidic residues" evidence="1">
    <location>
        <begin position="357"/>
        <end position="368"/>
    </location>
</feature>
<feature type="compositionally biased region" description="Polar residues" evidence="1">
    <location>
        <begin position="587"/>
        <end position="597"/>
    </location>
</feature>
<evidence type="ECO:0000313" key="4">
    <source>
        <dbReference type="RefSeq" id="XP_013918017.1"/>
    </source>
</evidence>